<dbReference type="SUPFAM" id="SSF52540">
    <property type="entry name" value="P-loop containing nucleoside triphosphate hydrolases"/>
    <property type="match status" value="1"/>
</dbReference>
<evidence type="ECO:0000259" key="1">
    <source>
        <dbReference type="Pfam" id="PF13304"/>
    </source>
</evidence>
<dbReference type="InterPro" id="IPR003959">
    <property type="entry name" value="ATPase_AAA_core"/>
</dbReference>
<dbReference type="AlphaFoldDB" id="A0A160IS55"/>
<feature type="domain" description="ATPase AAA-type core" evidence="1">
    <location>
        <begin position="97"/>
        <end position="179"/>
    </location>
</feature>
<dbReference type="RefSeq" id="WP_066399481.1">
    <property type="nucleotide sequence ID" value="NZ_CP015378.1"/>
</dbReference>
<dbReference type="InterPro" id="IPR051396">
    <property type="entry name" value="Bact_Antivir_Def_Nuclease"/>
</dbReference>
<protein>
    <recommendedName>
        <fullName evidence="1">ATPase AAA-type core domain-containing protein</fullName>
    </recommendedName>
</protein>
<evidence type="ECO:0000313" key="2">
    <source>
        <dbReference type="EMBL" id="ANC79167.1"/>
    </source>
</evidence>
<name>A0A160IS55_9BACL</name>
<dbReference type="GO" id="GO:0016887">
    <property type="term" value="F:ATP hydrolysis activity"/>
    <property type="evidence" value="ECO:0007669"/>
    <property type="project" value="InterPro"/>
</dbReference>
<dbReference type="PANTHER" id="PTHR43581">
    <property type="entry name" value="ATP/GTP PHOSPHATASE"/>
    <property type="match status" value="1"/>
</dbReference>
<reference evidence="2 3" key="1">
    <citation type="submission" date="2016-04" db="EMBL/GenBank/DDBJ databases">
        <title>Complete genome sequence of Fictibacillus phosphorivorans G25-29, a strain toxic to nematodes.</title>
        <authorList>
            <person name="Zheng Z."/>
        </authorList>
    </citation>
    <scope>NUCLEOTIDE SEQUENCE [LARGE SCALE GENOMIC DNA]</scope>
    <source>
        <strain evidence="2 3">G25-29</strain>
    </source>
</reference>
<dbReference type="Gene3D" id="3.40.50.300">
    <property type="entry name" value="P-loop containing nucleotide triphosphate hydrolases"/>
    <property type="match status" value="1"/>
</dbReference>
<organism evidence="2 3">
    <name type="scientific">Fictibacillus phosphorivorans</name>
    <dbReference type="NCBI Taxonomy" id="1221500"/>
    <lineage>
        <taxon>Bacteria</taxon>
        <taxon>Bacillati</taxon>
        <taxon>Bacillota</taxon>
        <taxon>Bacilli</taxon>
        <taxon>Bacillales</taxon>
        <taxon>Fictibacillaceae</taxon>
        <taxon>Fictibacillus</taxon>
    </lineage>
</organism>
<keyword evidence="3" id="KW-1185">Reference proteome</keyword>
<gene>
    <name evidence="2" type="ORF">ABE65_021100</name>
</gene>
<evidence type="ECO:0000313" key="3">
    <source>
        <dbReference type="Proteomes" id="UP000076623"/>
    </source>
</evidence>
<dbReference type="Pfam" id="PF13304">
    <property type="entry name" value="AAA_21"/>
    <property type="match status" value="1"/>
</dbReference>
<proteinExistence type="predicted"/>
<dbReference type="KEGG" id="fpn:ABE65_021100"/>
<dbReference type="EMBL" id="CP015378">
    <property type="protein sequence ID" value="ANC79167.1"/>
    <property type="molecule type" value="Genomic_DNA"/>
</dbReference>
<sequence>MYHDYRVGSKLYENEETIFSKNTDRWSPKYDRRIPRDVFYIGISSGVPKIEEEKRQSFIRYSTTTLDDTTSRIIKEKAGYIMNRDYSSYNLHSDSKGKYIGVEYNQTKYSSLSMSAGEQRIFKILAEVYNAPKNSLILIDEIDLLLHVFAFKKLIGILSHRVEEKKLQIVFSTHSIDILNFSESINIRHLYSTSEKTICLTDTKPDTIFRITGESTRPIELFVEDDLAFTIVNQIIESLNMSRYVNVTRYGAAQNCFTTAAGMLLSNKLTTECLFILDGDMYVSDEDKMERIKSALTGTTQENYEMRDKLVNHITQFNLPESVAPELFIHSLLKELSIPNQIVETAKEIQKVHNTHKYVDDIIERMNYQSKEVGLSKIIDVASQHEKWEYYIAPIKKWLNIRRDELIEDVHNKQVLQST</sequence>
<dbReference type="GO" id="GO:0005524">
    <property type="term" value="F:ATP binding"/>
    <property type="evidence" value="ECO:0007669"/>
    <property type="project" value="InterPro"/>
</dbReference>
<dbReference type="InterPro" id="IPR027417">
    <property type="entry name" value="P-loop_NTPase"/>
</dbReference>
<accession>A0A160IS55</accession>
<dbReference type="Proteomes" id="UP000076623">
    <property type="component" value="Chromosome"/>
</dbReference>
<dbReference type="PANTHER" id="PTHR43581:SF4">
    <property type="entry name" value="ATP_GTP PHOSPHATASE"/>
    <property type="match status" value="1"/>
</dbReference>